<gene>
    <name evidence="2" type="ORF">DIJ64_01490</name>
</gene>
<protein>
    <submittedName>
        <fullName evidence="2">Uncharacterized protein</fullName>
    </submittedName>
</protein>
<dbReference type="RefSeq" id="WP_041322356.1">
    <property type="nucleotide sequence ID" value="NZ_CP029543.1"/>
</dbReference>
<reference evidence="2 3" key="1">
    <citation type="submission" date="2018-05" db="EMBL/GenBank/DDBJ databases">
        <title>Evolution of small genomes with special reference to Mycobacterium leprae.</title>
        <authorList>
            <person name="Mohanty P.S."/>
            <person name="Bansal A.K."/>
            <person name="Gupta U.D."/>
            <person name="Naaz F."/>
            <person name="Dwivedi V.D."/>
            <person name="Singh H."/>
            <person name="Gupta G."/>
            <person name="Sharma S."/>
            <person name="Arora M."/>
        </authorList>
    </citation>
    <scope>NUCLEOTIDE SEQUENCE [LARGE SCALE GENOMIC DNA]</scope>
    <source>
        <strain evidence="2 3">MRHRU-235-G</strain>
    </source>
</reference>
<name>A0AAD0P667_MYCLR</name>
<proteinExistence type="predicted"/>
<sequence length="86" mass="9202">MSWSSISLYWASMAAIAGVFRHRIQDIGLGQRGHHAAFVDKGTVIVIEWAALGFHRRQGLGADSTAGAAVVPDPRHEGASAANHRQ</sequence>
<accession>A0AAD0P667</accession>
<dbReference type="AlphaFoldDB" id="A0AAD0P667"/>
<dbReference type="EMBL" id="CP029543">
    <property type="protein sequence ID" value="AWV47242.1"/>
    <property type="molecule type" value="Genomic_DNA"/>
</dbReference>
<evidence type="ECO:0000256" key="1">
    <source>
        <dbReference type="SAM" id="MobiDB-lite"/>
    </source>
</evidence>
<evidence type="ECO:0000313" key="2">
    <source>
        <dbReference type="EMBL" id="AWV47242.1"/>
    </source>
</evidence>
<feature type="region of interest" description="Disordered" evidence="1">
    <location>
        <begin position="65"/>
        <end position="86"/>
    </location>
</feature>
<dbReference type="Proteomes" id="UP000249682">
    <property type="component" value="Chromosome"/>
</dbReference>
<organism evidence="2 3">
    <name type="scientific">Mycobacterium leprae</name>
    <dbReference type="NCBI Taxonomy" id="1769"/>
    <lineage>
        <taxon>Bacteria</taxon>
        <taxon>Bacillati</taxon>
        <taxon>Actinomycetota</taxon>
        <taxon>Actinomycetes</taxon>
        <taxon>Mycobacteriales</taxon>
        <taxon>Mycobacteriaceae</taxon>
        <taxon>Mycobacterium</taxon>
    </lineage>
</organism>
<evidence type="ECO:0000313" key="3">
    <source>
        <dbReference type="Proteomes" id="UP000249682"/>
    </source>
</evidence>